<protein>
    <submittedName>
        <fullName evidence="1">Uncharacterized protein</fullName>
    </submittedName>
</protein>
<sequence>MADFDLLRIDTIELGGIYVRPADIYSIVPEGDTQTKIVILRASGPDQLTVNGDVDEVAAMFECNAGMKIARIN</sequence>
<organism evidence="1 2">
    <name type="scientific">Sphingobium phage Lacusarx</name>
    <dbReference type="NCBI Taxonomy" id="1980139"/>
    <lineage>
        <taxon>Viruses</taxon>
        <taxon>Duplodnaviria</taxon>
        <taxon>Heunggongvirae</taxon>
        <taxon>Uroviricota</taxon>
        <taxon>Caudoviricetes</taxon>
        <taxon>Lacusarxvirus</taxon>
        <taxon>Lacusarxvirus lacusarx</taxon>
    </lineage>
</organism>
<proteinExistence type="predicted"/>
<gene>
    <name evidence="1" type="ORF">LAV_00039</name>
</gene>
<name>A0A1W6DX28_9CAUD</name>
<dbReference type="EMBL" id="KY629563">
    <property type="protein sequence ID" value="ARK07439.1"/>
    <property type="molecule type" value="Genomic_DNA"/>
</dbReference>
<dbReference type="Proteomes" id="UP000223906">
    <property type="component" value="Segment"/>
</dbReference>
<evidence type="ECO:0000313" key="2">
    <source>
        <dbReference type="Proteomes" id="UP000223906"/>
    </source>
</evidence>
<reference evidence="1 2" key="1">
    <citation type="submission" date="2017-02" db="EMBL/GenBank/DDBJ databases">
        <title>The first characterized phage against a member of the ecologically important #sphingomonads reveals high dissimilarity against all other known phages.</title>
        <authorList>
            <person name="Nielsen T.K."/>
            <person name="Carstens A.B."/>
            <person name="Kot W."/>
            <person name="Lametsch R."/>
            <person name="Neve H."/>
            <person name="Hansen L.H."/>
        </authorList>
    </citation>
    <scope>NUCLEOTIDE SEQUENCE [LARGE SCALE GENOMIC DNA]</scope>
</reference>
<accession>A0A1W6DX28</accession>
<evidence type="ECO:0000313" key="1">
    <source>
        <dbReference type="EMBL" id="ARK07439.1"/>
    </source>
</evidence>
<keyword evidence="2" id="KW-1185">Reference proteome</keyword>